<proteinExistence type="predicted"/>
<name>A0ABQ7TBU2_PHRPL</name>
<evidence type="ECO:0000259" key="1">
    <source>
        <dbReference type="Pfam" id="PF25781"/>
    </source>
</evidence>
<feature type="domain" description="TEX10-like TPR repeats" evidence="1">
    <location>
        <begin position="425"/>
        <end position="589"/>
    </location>
</feature>
<dbReference type="Proteomes" id="UP000826234">
    <property type="component" value="Unassembled WGS sequence"/>
</dbReference>
<evidence type="ECO:0000313" key="2">
    <source>
        <dbReference type="EMBL" id="KAH0627123.1"/>
    </source>
</evidence>
<dbReference type="Pfam" id="PF25781">
    <property type="entry name" value="TPR_TEX10"/>
    <property type="match status" value="2"/>
</dbReference>
<reference evidence="2 3" key="1">
    <citation type="journal article" date="2022" name="Gigascience">
        <title>A chromosome-level genome assembly and annotation of the desert horned lizard, Phrynosoma platyrhinos, provides insight into chromosomal rearrangements among reptiles.</title>
        <authorList>
            <person name="Koochekian N."/>
            <person name="Ascanio A."/>
            <person name="Farleigh K."/>
            <person name="Card D.C."/>
            <person name="Schield D.R."/>
            <person name="Castoe T.A."/>
            <person name="Jezkova T."/>
        </authorList>
    </citation>
    <scope>NUCLEOTIDE SEQUENCE [LARGE SCALE GENOMIC DNA]</scope>
    <source>
        <strain evidence="2">NK-2021</strain>
    </source>
</reference>
<dbReference type="InterPro" id="IPR057949">
    <property type="entry name" value="TPR_TEX10"/>
</dbReference>
<protein>
    <recommendedName>
        <fullName evidence="1">TEX10-like TPR repeats domain-containing protein</fullName>
    </recommendedName>
</protein>
<gene>
    <name evidence="2" type="ORF">JD844_002537</name>
</gene>
<comment type="caution">
    <text evidence="2">The sequence shown here is derived from an EMBL/GenBank/DDBJ whole genome shotgun (WGS) entry which is preliminary data.</text>
</comment>
<feature type="domain" description="TEX10-like TPR repeats" evidence="1">
    <location>
        <begin position="593"/>
        <end position="687"/>
    </location>
</feature>
<evidence type="ECO:0000313" key="3">
    <source>
        <dbReference type="Proteomes" id="UP000826234"/>
    </source>
</evidence>
<dbReference type="EMBL" id="JAIPUX010000521">
    <property type="protein sequence ID" value="KAH0627123.1"/>
    <property type="molecule type" value="Genomic_DNA"/>
</dbReference>
<accession>A0ABQ7TBU2</accession>
<keyword evidence="3" id="KW-1185">Reference proteome</keyword>
<sequence length="700" mass="79386">MDTLNMAWLWAFLYAFPLSLLARVMGKIYKAMVILVAPALLRQVCFFGNSQHVIGLPPSACSTRPPVTGPAGSSKPNLATASLLETDRSMLEWCRYSSRVVDTILASLYQQDIRIHCQGVLQMVQAQTGGLPAVLCVQPDGVPSGWNPAVSLMNMTGSIEKGLSSTDNLKRFIQVIIPLLLDCWIEATPAQLTPPILGNLLEPGSQQLMEQVLNIIHLLWQLAKQIEDPHEMEAWLRANYLTDFKLHFMCRFPYSFQETIKHRKRESLKSSKYYMTSSNNIDHLLLNLTLCEIMVSLATASTLQMDSPWVDMIRKFVIETLQDGCKLSSKQLIKLLRVAWRLLQIQINKVSSETLMKAVYTLYQQRNLLFPVRTLLLNFFSRAYQKEELNLHTNRSRSKVLTRWLAGLPQQLVLLGLRNPELSDQLIDPLDGAVSLLPEESQKHLVQLVYFLPHLPGSLLSSLSRCCIMGKLSLKLSTTLIWILHMRSSFGGWKYPVQGNSVTDTDYFSFLFSTLTGFSREELTNLQSIRGRPHISQTQLSPVHLYLTDLDQFSFHWAVTEVVSQCLSTIPSRSQCIDIVQSGICKYLVYDGRDILWGACISVLTTLPRILRLMLLSLQVNKVCQEELPVLAQVLRLLMQHGQLRSHMVTNELLMKQIVKDMLALKSGETQEQWLTDLHYYFSIYLATHPLGSEATNAVY</sequence>
<organism evidence="2 3">
    <name type="scientific">Phrynosoma platyrhinos</name>
    <name type="common">Desert horned lizard</name>
    <dbReference type="NCBI Taxonomy" id="52577"/>
    <lineage>
        <taxon>Eukaryota</taxon>
        <taxon>Metazoa</taxon>
        <taxon>Chordata</taxon>
        <taxon>Craniata</taxon>
        <taxon>Vertebrata</taxon>
        <taxon>Euteleostomi</taxon>
        <taxon>Lepidosauria</taxon>
        <taxon>Squamata</taxon>
        <taxon>Bifurcata</taxon>
        <taxon>Unidentata</taxon>
        <taxon>Episquamata</taxon>
        <taxon>Toxicofera</taxon>
        <taxon>Iguania</taxon>
        <taxon>Phrynosomatidae</taxon>
        <taxon>Phrynosomatinae</taxon>
        <taxon>Phrynosoma</taxon>
    </lineage>
</organism>